<dbReference type="Pfam" id="PF00144">
    <property type="entry name" value="Beta-lactamase"/>
    <property type="match status" value="1"/>
</dbReference>
<dbReference type="Proteomes" id="UP001165962">
    <property type="component" value="Unassembled WGS sequence"/>
</dbReference>
<protein>
    <submittedName>
        <fullName evidence="4">Serine hydrolase</fullName>
    </submittedName>
</protein>
<sequence length="459" mass="50253">MPNQGVKRNYCSSKKLAFTTEGDQLQSVSEGSQHQFANEGNRSKPRKWRGRSRLRLSGIVLLCGIFTVISACSPSANKSGSGEGAYSGEKVVQSIDKLQPPAYWPTSGWITAVPEEQGVDSAMVASMVDEFKSHNLHSFVIIRNGYLLAEGYNQSVDAESRQLQYSVTKSVTSAITGMLIAEGLLTGVDQQLKDFFPSVQRDATKANISLAQVLSMMSGLEWDNKAERSSVEMADSPDWLQYVLDRPVTEQPGTLFKYNNGNAHLMSGVLQTALGVPMSLYAKAKLFEPLGITNMSWGLDPQGYTIGAWSLQLTARDMAKFGLLYLQKGQWDNKEIVPQSWVEESVKQRVAENYADGTRGGYGYFWWLKPVTNTGNAMLDHDAFYAAGSGGQRIFIVPDLNLVMAVTGNNQKEDYMPESMLVKATTAVRSDEPLPANAEAAAKLTAAIQALKATVDKPE</sequence>
<reference evidence="4" key="1">
    <citation type="submission" date="2020-03" db="EMBL/GenBank/DDBJ databases">
        <title>Draft sequencing of Paenibacilllus sp. S3N08.</title>
        <authorList>
            <person name="Kim D.-U."/>
        </authorList>
    </citation>
    <scope>NUCLEOTIDE SEQUENCE</scope>
    <source>
        <strain evidence="4">S3N08</strain>
    </source>
</reference>
<dbReference type="PANTHER" id="PTHR43283:SF7">
    <property type="entry name" value="BETA-LACTAMASE-RELATED DOMAIN-CONTAINING PROTEIN"/>
    <property type="match status" value="1"/>
</dbReference>
<name>A0ABX0JE93_9BACL</name>
<feature type="transmembrane region" description="Helical" evidence="2">
    <location>
        <begin position="54"/>
        <end position="71"/>
    </location>
</feature>
<gene>
    <name evidence="4" type="ORF">G9U52_31020</name>
</gene>
<dbReference type="SUPFAM" id="SSF56601">
    <property type="entry name" value="beta-lactamase/transpeptidase-like"/>
    <property type="match status" value="1"/>
</dbReference>
<accession>A0ABX0JE93</accession>
<dbReference type="RefSeq" id="WP_166154983.1">
    <property type="nucleotide sequence ID" value="NZ_JAAOIW010000017.1"/>
</dbReference>
<comment type="caution">
    <text evidence="4">The sequence shown here is derived from an EMBL/GenBank/DDBJ whole genome shotgun (WGS) entry which is preliminary data.</text>
</comment>
<feature type="domain" description="Beta-lactamase-related" evidence="3">
    <location>
        <begin position="139"/>
        <end position="413"/>
    </location>
</feature>
<evidence type="ECO:0000256" key="1">
    <source>
        <dbReference type="SAM" id="MobiDB-lite"/>
    </source>
</evidence>
<dbReference type="PANTHER" id="PTHR43283">
    <property type="entry name" value="BETA-LACTAMASE-RELATED"/>
    <property type="match status" value="1"/>
</dbReference>
<keyword evidence="4" id="KW-0378">Hydrolase</keyword>
<keyword evidence="2" id="KW-0472">Membrane</keyword>
<feature type="region of interest" description="Disordered" evidence="1">
    <location>
        <begin position="27"/>
        <end position="48"/>
    </location>
</feature>
<proteinExistence type="predicted"/>
<organism evidence="4 5">
    <name type="scientific">Paenibacillus agricola</name>
    <dbReference type="NCBI Taxonomy" id="2716264"/>
    <lineage>
        <taxon>Bacteria</taxon>
        <taxon>Bacillati</taxon>
        <taxon>Bacillota</taxon>
        <taxon>Bacilli</taxon>
        <taxon>Bacillales</taxon>
        <taxon>Paenibacillaceae</taxon>
        <taxon>Paenibacillus</taxon>
    </lineage>
</organism>
<keyword evidence="5" id="KW-1185">Reference proteome</keyword>
<evidence type="ECO:0000313" key="4">
    <source>
        <dbReference type="EMBL" id="NHN34238.1"/>
    </source>
</evidence>
<keyword evidence="2" id="KW-1133">Transmembrane helix</keyword>
<feature type="compositionally biased region" description="Polar residues" evidence="1">
    <location>
        <begin position="27"/>
        <end position="40"/>
    </location>
</feature>
<dbReference type="InterPro" id="IPR001466">
    <property type="entry name" value="Beta-lactam-related"/>
</dbReference>
<dbReference type="InterPro" id="IPR012338">
    <property type="entry name" value="Beta-lactam/transpept-like"/>
</dbReference>
<dbReference type="InterPro" id="IPR050789">
    <property type="entry name" value="Diverse_Enzym_Activities"/>
</dbReference>
<keyword evidence="2" id="KW-0812">Transmembrane</keyword>
<dbReference type="GO" id="GO:0016787">
    <property type="term" value="F:hydrolase activity"/>
    <property type="evidence" value="ECO:0007669"/>
    <property type="project" value="UniProtKB-KW"/>
</dbReference>
<evidence type="ECO:0000259" key="3">
    <source>
        <dbReference type="Pfam" id="PF00144"/>
    </source>
</evidence>
<dbReference type="Gene3D" id="3.40.710.10">
    <property type="entry name" value="DD-peptidase/beta-lactamase superfamily"/>
    <property type="match status" value="1"/>
</dbReference>
<dbReference type="EMBL" id="JAAOIW010000017">
    <property type="protein sequence ID" value="NHN34238.1"/>
    <property type="molecule type" value="Genomic_DNA"/>
</dbReference>
<evidence type="ECO:0000313" key="5">
    <source>
        <dbReference type="Proteomes" id="UP001165962"/>
    </source>
</evidence>
<evidence type="ECO:0000256" key="2">
    <source>
        <dbReference type="SAM" id="Phobius"/>
    </source>
</evidence>